<dbReference type="KEGG" id="vff:VITFI_CDS0048"/>
<feature type="compositionally biased region" description="Low complexity" evidence="1">
    <location>
        <begin position="18"/>
        <end position="27"/>
    </location>
</feature>
<dbReference type="Pfam" id="PF13679">
    <property type="entry name" value="Methyltransf_32"/>
    <property type="match status" value="1"/>
</dbReference>
<dbReference type="EMBL" id="CP022423">
    <property type="protein sequence ID" value="ASM75827.1"/>
    <property type="molecule type" value="Genomic_DNA"/>
</dbReference>
<evidence type="ECO:0000313" key="3">
    <source>
        <dbReference type="EMBL" id="ASM75827.1"/>
    </source>
</evidence>
<feature type="region of interest" description="Disordered" evidence="1">
    <location>
        <begin position="1"/>
        <end position="29"/>
    </location>
</feature>
<organism evidence="3 4">
    <name type="scientific">Vitreoscilla filiformis</name>
    <dbReference type="NCBI Taxonomy" id="63"/>
    <lineage>
        <taxon>Bacteria</taxon>
        <taxon>Pseudomonadati</taxon>
        <taxon>Pseudomonadota</taxon>
        <taxon>Betaproteobacteria</taxon>
        <taxon>Neisseriales</taxon>
        <taxon>Neisseriaceae</taxon>
        <taxon>Vitreoscilla</taxon>
    </lineage>
</organism>
<dbReference type="SUPFAM" id="SSF53335">
    <property type="entry name" value="S-adenosyl-L-methionine-dependent methyltransferases"/>
    <property type="match status" value="1"/>
</dbReference>
<dbReference type="PANTHER" id="PTHR13369:SF3">
    <property type="entry name" value="METHYLTRANSFERASE DOMAIN-CONTAINING PROTEIN"/>
    <property type="match status" value="1"/>
</dbReference>
<dbReference type="Proteomes" id="UP000199729">
    <property type="component" value="Chromosome"/>
</dbReference>
<protein>
    <submittedName>
        <fullName evidence="3">Methyltransferase</fullName>
    </submittedName>
</protein>
<reference evidence="3 4" key="1">
    <citation type="submission" date="2017-07" db="EMBL/GenBank/DDBJ databases">
        <title>Complete Genome Sequence of the cosmetic ferment Vitreoscilla filiformis (ATCC15551).</title>
        <authorList>
            <person name="Contreras S."/>
            <person name="Sagory-Zalkind P."/>
            <person name="Blanquart H."/>
            <person name="Iltis A."/>
            <person name="Morand S.C."/>
        </authorList>
    </citation>
    <scope>NUCLEOTIDE SEQUENCE [LARGE SCALE GENOMIC DNA]</scope>
    <source>
        <strain evidence="3 4">ATCC 15551</strain>
    </source>
</reference>
<keyword evidence="3" id="KW-0489">Methyltransferase</keyword>
<accession>A0A221KAF8</accession>
<evidence type="ECO:0000313" key="4">
    <source>
        <dbReference type="Proteomes" id="UP000199729"/>
    </source>
</evidence>
<dbReference type="GO" id="GO:0008168">
    <property type="term" value="F:methyltransferase activity"/>
    <property type="evidence" value="ECO:0007669"/>
    <property type="project" value="UniProtKB-KW"/>
</dbReference>
<evidence type="ECO:0000256" key="1">
    <source>
        <dbReference type="SAM" id="MobiDB-lite"/>
    </source>
</evidence>
<dbReference type="GO" id="GO:0005737">
    <property type="term" value="C:cytoplasm"/>
    <property type="evidence" value="ECO:0007669"/>
    <property type="project" value="TreeGrafter"/>
</dbReference>
<dbReference type="PANTHER" id="PTHR13369">
    <property type="match status" value="1"/>
</dbReference>
<sequence>MKQRDNRRMSAAFPPSVPSSDGSSDTPLASQRQALADLARRERFFEVLARSVADQSCIKLVLAKPRAAAGDWLKLSARVIVLRGEPCLSLVYHHKTRDITKNPPIAEGLAGVREWLSETGAFSHGHLFTTEGEWQLMISKRGKIGLTHTAAAAPTEAPAATGHDRAKRRFLSLDAPFLQDLGVTDERQRLVPAMARKWKQINKFVEVLDHALDEARFTPPLTAQGTPSPVTVVDFGAGKGYLTFATHHHLTHTRGWQAEVSGVELREDLVTLCEAAARRRQLDGLHFVCGDVRSHVPARLDVMIALHACDTATDFALAIGVKAGAAIILSAPCCHKQIRPQMHLPEVLRPMLQHGIHLGQQAEMVTDSLRALLLEAHGYDTQVFEFVALEHTSKNKMILAIRRPRPRHDEAAHRAQVRAQVAQIKAFYGLQEHCLETLLPADAGNAPATR</sequence>
<feature type="domain" description="Methyltransferase" evidence="2">
    <location>
        <begin position="196"/>
        <end position="340"/>
    </location>
</feature>
<keyword evidence="3" id="KW-0808">Transferase</keyword>
<evidence type="ECO:0000259" key="2">
    <source>
        <dbReference type="Pfam" id="PF13679"/>
    </source>
</evidence>
<name>A0A221KAF8_VITFI</name>
<dbReference type="InterPro" id="IPR025714">
    <property type="entry name" value="Methyltranfer_dom"/>
</dbReference>
<keyword evidence="4" id="KW-1185">Reference proteome</keyword>
<gene>
    <name evidence="3" type="ORF">VITFI_CDS0048</name>
</gene>
<proteinExistence type="predicted"/>
<dbReference type="Gene3D" id="3.40.50.150">
    <property type="entry name" value="Vaccinia Virus protein VP39"/>
    <property type="match status" value="1"/>
</dbReference>
<dbReference type="CDD" id="cd02440">
    <property type="entry name" value="AdoMet_MTases"/>
    <property type="match status" value="1"/>
</dbReference>
<dbReference type="AlphaFoldDB" id="A0A221KAF8"/>
<dbReference type="GO" id="GO:0032259">
    <property type="term" value="P:methylation"/>
    <property type="evidence" value="ECO:0007669"/>
    <property type="project" value="UniProtKB-KW"/>
</dbReference>
<dbReference type="InterPro" id="IPR029063">
    <property type="entry name" value="SAM-dependent_MTases_sf"/>
</dbReference>